<dbReference type="AlphaFoldDB" id="F0Z9Q2"/>
<feature type="transmembrane region" description="Helical" evidence="6">
    <location>
        <begin position="324"/>
        <end position="349"/>
    </location>
</feature>
<dbReference type="Proteomes" id="UP000001064">
    <property type="component" value="Unassembled WGS sequence"/>
</dbReference>
<feature type="transmembrane region" description="Helical" evidence="6">
    <location>
        <begin position="393"/>
        <end position="414"/>
    </location>
</feature>
<organism evidence="8 9">
    <name type="scientific">Dictyostelium purpureum</name>
    <name type="common">Slime mold</name>
    <dbReference type="NCBI Taxonomy" id="5786"/>
    <lineage>
        <taxon>Eukaryota</taxon>
        <taxon>Amoebozoa</taxon>
        <taxon>Evosea</taxon>
        <taxon>Eumycetozoa</taxon>
        <taxon>Dictyostelia</taxon>
        <taxon>Dictyosteliales</taxon>
        <taxon>Dictyosteliaceae</taxon>
        <taxon>Dictyostelium</taxon>
    </lineage>
</organism>
<feature type="transmembrane region" description="Helical" evidence="6">
    <location>
        <begin position="420"/>
        <end position="443"/>
    </location>
</feature>
<dbReference type="Pfam" id="PF07690">
    <property type="entry name" value="MFS_1"/>
    <property type="match status" value="1"/>
</dbReference>
<dbReference type="FunCoup" id="F0Z9Q2">
    <property type="interactions" value="1"/>
</dbReference>
<dbReference type="KEGG" id="dpp:DICPUDRAFT_27070"/>
<dbReference type="PROSITE" id="PS00216">
    <property type="entry name" value="SUGAR_TRANSPORT_1"/>
    <property type="match status" value="1"/>
</dbReference>
<evidence type="ECO:0000256" key="1">
    <source>
        <dbReference type="ARBA" id="ARBA00004141"/>
    </source>
</evidence>
<dbReference type="GeneID" id="10510055"/>
<sequence>MSAGGYSLLASSVDNENLKYSTNTRLGESQDTAHHQQQDNKYKVNNNSQTKYSINKEEDEYYEDGRKEFNLNDSGGDLIFSNEFGDSATQEEDAIDNIPSGYKGILFYFKLSSYWFSTSAVMGGLISIVWPKQIEVLVGNLEKAKYMGSLPVLGALTSVIVGPVAGYLSDHCKSRFGKRRVFIASGTIVALVFLFLIGLVKQGYDIKVFMFYLVGLQFGINWGTTPYNGLFSDVIPKSKYGKASGSLAFANALGQLVGVVGAGLSLTFTNSFIITYGMLMVILAIPTIPTVLFIKETPIVSSPPVSLKRFITSFYLPKSLYRDFYFVIITRFFQEMGIYSILPFFQYYLVDIIHVSSEDSILYSSGVLAIIIITSVPSGILGGPLSDKYGRKLLVYISCGIMTSVILGFILLSFKPSLTIVMIFSALFGIGYGSYQGVDYALALDVLPPNGAVAKDMSIWHQSLIVPQVFAPLITGLVIDHFKTSNIILGYSCAFGIAVIWLFLSTVLIKPIKLTKHNGNINNNETNKNKFIKLRTPVDL</sequence>
<dbReference type="OrthoDB" id="15994at2759"/>
<dbReference type="InterPro" id="IPR011701">
    <property type="entry name" value="MFS"/>
</dbReference>
<dbReference type="VEuPathDB" id="AmoebaDB:DICPUDRAFT_27070"/>
<evidence type="ECO:0000313" key="8">
    <source>
        <dbReference type="EMBL" id="EGC39341.1"/>
    </source>
</evidence>
<keyword evidence="9" id="KW-1185">Reference proteome</keyword>
<dbReference type="InterPro" id="IPR005829">
    <property type="entry name" value="Sugar_transporter_CS"/>
</dbReference>
<feature type="transmembrane region" description="Helical" evidence="6">
    <location>
        <begin position="245"/>
        <end position="266"/>
    </location>
</feature>
<keyword evidence="3 6" id="KW-1133">Transmembrane helix</keyword>
<feature type="compositionally biased region" description="Basic and acidic residues" evidence="5">
    <location>
        <begin position="31"/>
        <end position="42"/>
    </location>
</feature>
<gene>
    <name evidence="8" type="ORF">DICPUDRAFT_27070</name>
</gene>
<feature type="region of interest" description="Disordered" evidence="5">
    <location>
        <begin position="27"/>
        <end position="49"/>
    </location>
</feature>
<evidence type="ECO:0000313" key="9">
    <source>
        <dbReference type="Proteomes" id="UP000001064"/>
    </source>
</evidence>
<dbReference type="InParanoid" id="F0Z9Q2"/>
<evidence type="ECO:0000256" key="5">
    <source>
        <dbReference type="SAM" id="MobiDB-lite"/>
    </source>
</evidence>
<dbReference type="eggNOG" id="ENOG502S2XZ">
    <property type="taxonomic scope" value="Eukaryota"/>
</dbReference>
<evidence type="ECO:0000256" key="4">
    <source>
        <dbReference type="ARBA" id="ARBA00023136"/>
    </source>
</evidence>
<feature type="transmembrane region" description="Helical" evidence="6">
    <location>
        <begin position="111"/>
        <end position="130"/>
    </location>
</feature>
<dbReference type="OMA" id="WVIITRF"/>
<dbReference type="Gene3D" id="1.20.1250.20">
    <property type="entry name" value="MFS general substrate transporter like domains"/>
    <property type="match status" value="2"/>
</dbReference>
<feature type="transmembrane region" description="Helical" evidence="6">
    <location>
        <begin position="272"/>
        <end position="294"/>
    </location>
</feature>
<dbReference type="EMBL" id="GL870959">
    <property type="protein sequence ID" value="EGC39341.1"/>
    <property type="molecule type" value="Genomic_DNA"/>
</dbReference>
<name>F0Z9Q2_DICPU</name>
<accession>F0Z9Q2</accession>
<evidence type="ECO:0000256" key="2">
    <source>
        <dbReference type="ARBA" id="ARBA00022692"/>
    </source>
</evidence>
<feature type="transmembrane region" description="Helical" evidence="6">
    <location>
        <begin position="361"/>
        <end position="381"/>
    </location>
</feature>
<feature type="domain" description="Major facilitator superfamily (MFS) profile" evidence="7">
    <location>
        <begin position="105"/>
        <end position="508"/>
    </location>
</feature>
<dbReference type="InterPro" id="IPR020846">
    <property type="entry name" value="MFS_dom"/>
</dbReference>
<dbReference type="SUPFAM" id="SSF103473">
    <property type="entry name" value="MFS general substrate transporter"/>
    <property type="match status" value="1"/>
</dbReference>
<reference evidence="9" key="1">
    <citation type="journal article" date="2011" name="Genome Biol.">
        <title>Comparative genomics of the social amoebae Dictyostelium discoideum and Dictyostelium purpureum.</title>
        <authorList>
            <consortium name="US DOE Joint Genome Institute (JGI-PGF)"/>
            <person name="Sucgang R."/>
            <person name="Kuo A."/>
            <person name="Tian X."/>
            <person name="Salerno W."/>
            <person name="Parikh A."/>
            <person name="Feasley C.L."/>
            <person name="Dalin E."/>
            <person name="Tu H."/>
            <person name="Huang E."/>
            <person name="Barry K."/>
            <person name="Lindquist E."/>
            <person name="Shapiro H."/>
            <person name="Bruce D."/>
            <person name="Schmutz J."/>
            <person name="Salamov A."/>
            <person name="Fey P."/>
            <person name="Gaudet P."/>
            <person name="Anjard C."/>
            <person name="Babu M.M."/>
            <person name="Basu S."/>
            <person name="Bushmanova Y."/>
            <person name="van der Wel H."/>
            <person name="Katoh-Kurasawa M."/>
            <person name="Dinh C."/>
            <person name="Coutinho P.M."/>
            <person name="Saito T."/>
            <person name="Elias M."/>
            <person name="Schaap P."/>
            <person name="Kay R.R."/>
            <person name="Henrissat B."/>
            <person name="Eichinger L."/>
            <person name="Rivero F."/>
            <person name="Putnam N.H."/>
            <person name="West C.M."/>
            <person name="Loomis W.F."/>
            <person name="Chisholm R.L."/>
            <person name="Shaulsky G."/>
            <person name="Strassmann J.E."/>
            <person name="Queller D.C."/>
            <person name="Kuspa A."/>
            <person name="Grigoriev I.V."/>
        </authorList>
    </citation>
    <scope>NUCLEOTIDE SEQUENCE [LARGE SCALE GENOMIC DNA]</scope>
    <source>
        <strain evidence="9">QSDP1</strain>
    </source>
</reference>
<evidence type="ECO:0000256" key="3">
    <source>
        <dbReference type="ARBA" id="ARBA00022989"/>
    </source>
</evidence>
<comment type="subcellular location">
    <subcellularLocation>
        <location evidence="1">Membrane</location>
        <topology evidence="1">Multi-pass membrane protein</topology>
    </subcellularLocation>
</comment>
<keyword evidence="2 6" id="KW-0812">Transmembrane</keyword>
<feature type="transmembrane region" description="Helical" evidence="6">
    <location>
        <begin position="488"/>
        <end position="509"/>
    </location>
</feature>
<evidence type="ECO:0000259" key="7">
    <source>
        <dbReference type="PROSITE" id="PS50850"/>
    </source>
</evidence>
<keyword evidence="4 6" id="KW-0472">Membrane</keyword>
<feature type="transmembrane region" description="Helical" evidence="6">
    <location>
        <begin position="464"/>
        <end position="482"/>
    </location>
</feature>
<proteinExistence type="predicted"/>
<evidence type="ECO:0000256" key="6">
    <source>
        <dbReference type="SAM" id="Phobius"/>
    </source>
</evidence>
<dbReference type="GO" id="GO:0016020">
    <property type="term" value="C:membrane"/>
    <property type="evidence" value="ECO:0007669"/>
    <property type="project" value="UniProtKB-SubCell"/>
</dbReference>
<dbReference type="GO" id="GO:0022857">
    <property type="term" value="F:transmembrane transporter activity"/>
    <property type="evidence" value="ECO:0007669"/>
    <property type="project" value="InterPro"/>
</dbReference>
<dbReference type="PANTHER" id="PTHR23528">
    <property type="match status" value="1"/>
</dbReference>
<feature type="transmembrane region" description="Helical" evidence="6">
    <location>
        <begin position="150"/>
        <end position="169"/>
    </location>
</feature>
<dbReference type="PROSITE" id="PS50850">
    <property type="entry name" value="MFS"/>
    <property type="match status" value="1"/>
</dbReference>
<feature type="transmembrane region" description="Helical" evidence="6">
    <location>
        <begin position="181"/>
        <end position="200"/>
    </location>
</feature>
<protein>
    <recommendedName>
        <fullName evidence="7">Major facilitator superfamily (MFS) profile domain-containing protein</fullName>
    </recommendedName>
</protein>
<dbReference type="PANTHER" id="PTHR23528:SF1">
    <property type="entry name" value="MAJOR FACILITATOR SUPERFAMILY (MFS) PROFILE DOMAIN-CONTAINING PROTEIN"/>
    <property type="match status" value="1"/>
</dbReference>
<dbReference type="InterPro" id="IPR036259">
    <property type="entry name" value="MFS_trans_sf"/>
</dbReference>
<dbReference type="RefSeq" id="XP_003284129.1">
    <property type="nucleotide sequence ID" value="XM_003284081.1"/>
</dbReference>